<evidence type="ECO:0000313" key="14">
    <source>
        <dbReference type="EMBL" id="PKD31440.1"/>
    </source>
</evidence>
<dbReference type="InterPro" id="IPR019480">
    <property type="entry name" value="Dihydroorotate_DH_Fe-S-bd"/>
</dbReference>
<feature type="binding site" evidence="11 12">
    <location>
        <begin position="67"/>
        <end position="69"/>
    </location>
    <ligand>
        <name>FAD</name>
        <dbReference type="ChEBI" id="CHEBI:57692"/>
    </ligand>
</feature>
<dbReference type="Gene3D" id="2.10.240.10">
    <property type="entry name" value="Dihydroorotate dehydrogenase, electron transfer subunit"/>
    <property type="match status" value="1"/>
</dbReference>
<feature type="binding site" evidence="11 12">
    <location>
        <begin position="52"/>
        <end position="55"/>
    </location>
    <ligand>
        <name>FAD</name>
        <dbReference type="ChEBI" id="CHEBI:57692"/>
    </ligand>
</feature>
<sequence length="253" mass="27550">MKKYDVQKFELLSNEQIADGIFDMRVKNDELAPLAKCGQFAHVYVPSKTLRRPISVCDSENGVLRLVYQVKGEGTKIMSEMKKGESVDILAPLGNGFKIEKGKRYCLIGGGIGVPPMLYTAKQCENPLVITGFRNKDLIILQDDFKKAGAELVLTTDDGSAGIHGFVTDVLKEKISEVDEVCACGPTPMLKAIADVCKEAGKPCQISLEERMACGMGACLVCAVKVRKNGEEIMQHVCKNGPVFNAEEVVFNG</sequence>
<dbReference type="Proteomes" id="UP000233425">
    <property type="component" value="Unassembled WGS sequence"/>
</dbReference>
<evidence type="ECO:0000256" key="1">
    <source>
        <dbReference type="ARBA" id="ARBA00006422"/>
    </source>
</evidence>
<dbReference type="GO" id="GO:0050660">
    <property type="term" value="F:flavin adenine dinucleotide binding"/>
    <property type="evidence" value="ECO:0007669"/>
    <property type="project" value="InterPro"/>
</dbReference>
<dbReference type="SUPFAM" id="SSF52343">
    <property type="entry name" value="Ferredoxin reductase-like, C-terminal NADP-linked domain"/>
    <property type="match status" value="1"/>
</dbReference>
<keyword evidence="9 11" id="KW-0408">Iron</keyword>
<keyword evidence="6 11" id="KW-0274">FAD</keyword>
<dbReference type="Pfam" id="PF10418">
    <property type="entry name" value="DHODB_Fe-S_bind"/>
    <property type="match status" value="1"/>
</dbReference>
<dbReference type="GO" id="GO:0016491">
    <property type="term" value="F:oxidoreductase activity"/>
    <property type="evidence" value="ECO:0007669"/>
    <property type="project" value="InterPro"/>
</dbReference>
<feature type="binding site" evidence="11 13">
    <location>
        <position position="219"/>
    </location>
    <ligand>
        <name>[2Fe-2S] cluster</name>
        <dbReference type="ChEBI" id="CHEBI:190135"/>
    </ligand>
</feature>
<dbReference type="EMBL" id="NNSR01000039">
    <property type="protein sequence ID" value="PKD31440.1"/>
    <property type="molecule type" value="Genomic_DNA"/>
</dbReference>
<dbReference type="PANTHER" id="PTHR43513:SF3">
    <property type="entry name" value="DIHYDROOROTATE DEHYDROGENASE B (NAD(+)), ELECTRON TRANSFER SUBUNIT-RELATED"/>
    <property type="match status" value="1"/>
</dbReference>
<keyword evidence="4 11" id="KW-0001">2Fe-2S</keyword>
<evidence type="ECO:0000256" key="11">
    <source>
        <dbReference type="HAMAP-Rule" id="MF_01211"/>
    </source>
</evidence>
<evidence type="ECO:0000256" key="13">
    <source>
        <dbReference type="PIRSR" id="PIRSR006816-2"/>
    </source>
</evidence>
<protein>
    <recommendedName>
        <fullName evidence="11">Dihydroorotate dehydrogenase B (NAD(+)), electron transfer subunit</fullName>
    </recommendedName>
    <alternativeName>
        <fullName evidence="11">Dihydroorotate oxidase B, electron transfer subunit</fullName>
    </alternativeName>
</protein>
<dbReference type="GeneID" id="93768393"/>
<evidence type="ECO:0000313" key="15">
    <source>
        <dbReference type="Proteomes" id="UP000233425"/>
    </source>
</evidence>
<evidence type="ECO:0000256" key="12">
    <source>
        <dbReference type="PIRSR" id="PIRSR006816-1"/>
    </source>
</evidence>
<keyword evidence="8 11" id="KW-0249">Electron transport</keyword>
<comment type="pathway">
    <text evidence="11">Pyrimidine metabolism; UMP biosynthesis via de novo pathway; orotate from (S)-dihydroorotate (NAD(+) route): step 1/1.</text>
</comment>
<dbReference type="InterPro" id="IPR039261">
    <property type="entry name" value="FNR_nucleotide-bd"/>
</dbReference>
<keyword evidence="5 11" id="KW-0479">Metal-binding</keyword>
<comment type="cofactor">
    <cofactor evidence="11 12">
        <name>FAD</name>
        <dbReference type="ChEBI" id="CHEBI:57692"/>
    </cofactor>
    <text evidence="11 12">Binds 1 FAD per subunit.</text>
</comment>
<dbReference type="PANTHER" id="PTHR43513">
    <property type="entry name" value="DIHYDROOROTATE DEHYDROGENASE B (NAD(+)), ELECTRON TRANSFER SUBUNIT"/>
    <property type="match status" value="1"/>
</dbReference>
<comment type="cofactor">
    <cofactor evidence="11">
        <name>[2Fe-2S] cluster</name>
        <dbReference type="ChEBI" id="CHEBI:190135"/>
    </cofactor>
    <text evidence="11">Binds 1 [2Fe-2S] cluster per subunit.</text>
</comment>
<feature type="binding site" evidence="11 13">
    <location>
        <position position="238"/>
    </location>
    <ligand>
        <name>[2Fe-2S] cluster</name>
        <dbReference type="ChEBI" id="CHEBI:190135"/>
    </ligand>
</feature>
<keyword evidence="15" id="KW-1185">Reference proteome</keyword>
<evidence type="ECO:0000256" key="5">
    <source>
        <dbReference type="ARBA" id="ARBA00022723"/>
    </source>
</evidence>
<comment type="similarity">
    <text evidence="1 11">Belongs to the PyrK family.</text>
</comment>
<evidence type="ECO:0000256" key="8">
    <source>
        <dbReference type="ARBA" id="ARBA00022982"/>
    </source>
</evidence>
<gene>
    <name evidence="14" type="primary">pyrK_2</name>
    <name evidence="11" type="synonym">pyrK</name>
    <name evidence="14" type="ORF">RBATCC27255_00820</name>
</gene>
<feature type="binding site" evidence="11 13">
    <location>
        <position position="214"/>
    </location>
    <ligand>
        <name>[2Fe-2S] cluster</name>
        <dbReference type="ChEBI" id="CHEBI:190135"/>
    </ligand>
</feature>
<accession>A0A2N0UKX7</accession>
<organism evidence="14 15">
    <name type="scientific">Ruminococcus bromii</name>
    <dbReference type="NCBI Taxonomy" id="40518"/>
    <lineage>
        <taxon>Bacteria</taxon>
        <taxon>Bacillati</taxon>
        <taxon>Bacillota</taxon>
        <taxon>Clostridia</taxon>
        <taxon>Eubacteriales</taxon>
        <taxon>Oscillospiraceae</taxon>
        <taxon>Ruminococcus</taxon>
    </lineage>
</organism>
<dbReference type="InterPro" id="IPR012165">
    <property type="entry name" value="Cyt_c3_hydrogenase_gsu"/>
</dbReference>
<evidence type="ECO:0000256" key="2">
    <source>
        <dbReference type="ARBA" id="ARBA00022448"/>
    </source>
</evidence>
<evidence type="ECO:0000256" key="9">
    <source>
        <dbReference type="ARBA" id="ARBA00023004"/>
    </source>
</evidence>
<dbReference type="GO" id="GO:0051537">
    <property type="term" value="F:2 iron, 2 sulfur cluster binding"/>
    <property type="evidence" value="ECO:0007669"/>
    <property type="project" value="UniProtKB-KW"/>
</dbReference>
<evidence type="ECO:0000256" key="3">
    <source>
        <dbReference type="ARBA" id="ARBA00022630"/>
    </source>
</evidence>
<dbReference type="GO" id="GO:0046872">
    <property type="term" value="F:metal ion binding"/>
    <property type="evidence" value="ECO:0007669"/>
    <property type="project" value="UniProtKB-KW"/>
</dbReference>
<evidence type="ECO:0000256" key="10">
    <source>
        <dbReference type="ARBA" id="ARBA00023014"/>
    </source>
</evidence>
<keyword evidence="2 11" id="KW-0813">Transport</keyword>
<dbReference type="InterPro" id="IPR037117">
    <property type="entry name" value="Dihydroorotate_DH_ele_sf"/>
</dbReference>
<dbReference type="RefSeq" id="WP_015522572.1">
    <property type="nucleotide sequence ID" value="NZ_CABMMZ010000039.1"/>
</dbReference>
<dbReference type="PIRSF" id="PIRSF006816">
    <property type="entry name" value="Cyc3_hyd_g"/>
    <property type="match status" value="1"/>
</dbReference>
<keyword evidence="10 11" id="KW-0411">Iron-sulfur</keyword>
<dbReference type="GO" id="GO:0009055">
    <property type="term" value="F:electron transfer activity"/>
    <property type="evidence" value="ECO:0007669"/>
    <property type="project" value="UniProtKB-UniRule"/>
</dbReference>
<dbReference type="HAMAP" id="MF_01211">
    <property type="entry name" value="DHODB_Fe_S_bind"/>
    <property type="match status" value="1"/>
</dbReference>
<proteinExistence type="inferred from homology"/>
<comment type="caution">
    <text evidence="14">The sequence shown here is derived from an EMBL/GenBank/DDBJ whole genome shotgun (WGS) entry which is preliminary data.</text>
</comment>
<dbReference type="CDD" id="cd06218">
    <property type="entry name" value="DHOD_e_trans"/>
    <property type="match status" value="1"/>
</dbReference>
<keyword evidence="7 11" id="KW-0665">Pyrimidine biosynthesis</keyword>
<dbReference type="InterPro" id="IPR017927">
    <property type="entry name" value="FAD-bd_FR_type"/>
</dbReference>
<comment type="cofactor">
    <cofactor evidence="13">
        <name>[2Fe-2S] cluster</name>
        <dbReference type="ChEBI" id="CHEBI:190135"/>
    </cofactor>
    <text evidence="13">Binds 1 [2Fe-2S] cluster per subunit.</text>
</comment>
<dbReference type="AlphaFoldDB" id="A0A2N0UKX7"/>
<dbReference type="GO" id="GO:0044205">
    <property type="term" value="P:'de novo' UMP biosynthetic process"/>
    <property type="evidence" value="ECO:0007669"/>
    <property type="project" value="UniProtKB-UniRule"/>
</dbReference>
<dbReference type="SUPFAM" id="SSF63380">
    <property type="entry name" value="Riboflavin synthase domain-like"/>
    <property type="match status" value="1"/>
</dbReference>
<comment type="function">
    <text evidence="11">Responsible for channeling the electrons from the oxidation of dihydroorotate from the FMN redox center in the PyrD type B subunit to the ultimate electron acceptor NAD(+).</text>
</comment>
<dbReference type="UniPathway" id="UPA00070">
    <property type="reaction ID" value="UER00945"/>
</dbReference>
<dbReference type="Gene3D" id="3.40.50.80">
    <property type="entry name" value="Nucleotide-binding domain of ferredoxin-NADP reductase (FNR) module"/>
    <property type="match status" value="1"/>
</dbReference>
<dbReference type="PROSITE" id="PS51384">
    <property type="entry name" value="FAD_FR"/>
    <property type="match status" value="1"/>
</dbReference>
<dbReference type="Gene3D" id="2.40.30.10">
    <property type="entry name" value="Translation factors"/>
    <property type="match status" value="1"/>
</dbReference>
<dbReference type="InterPro" id="IPR017938">
    <property type="entry name" value="Riboflavin_synthase-like_b-brl"/>
</dbReference>
<keyword evidence="3 11" id="KW-0285">Flavoprotein</keyword>
<evidence type="ECO:0000256" key="4">
    <source>
        <dbReference type="ARBA" id="ARBA00022714"/>
    </source>
</evidence>
<dbReference type="InterPro" id="IPR023455">
    <property type="entry name" value="Dihydroorotate_DHASE_ETsu"/>
</dbReference>
<dbReference type="InterPro" id="IPR050353">
    <property type="entry name" value="PyrK_electron_transfer"/>
</dbReference>
<feature type="binding site" evidence="11 12">
    <location>
        <begin position="74"/>
        <end position="75"/>
    </location>
    <ligand>
        <name>FAD</name>
        <dbReference type="ChEBI" id="CHEBI:57692"/>
    </ligand>
</feature>
<evidence type="ECO:0000256" key="6">
    <source>
        <dbReference type="ARBA" id="ARBA00022827"/>
    </source>
</evidence>
<comment type="subunit">
    <text evidence="11">Heterotetramer of 2 PyrK and 2 PyrD type B subunits.</text>
</comment>
<reference evidence="14" key="1">
    <citation type="journal article" date="2018" name="Environ. Microbiol.">
        <title>Sporulation capability and amylosome conservation among diverse human colonic and rumen isolates of the keystone starch-degrader Ruminococcus bromii.</title>
        <authorList>
            <person name="Mukhopadhya I."/>
            <person name="Morais S."/>
            <person name="Laverde-Gomez J."/>
            <person name="Sheridan P.O."/>
            <person name="Walker A.W."/>
            <person name="Kelly W."/>
            <person name="Klieve A.V."/>
            <person name="Ouwerkerk D."/>
            <person name="Duncan S.H."/>
            <person name="Louis P."/>
            <person name="Koropatkin N."/>
            <person name="Cockburn D."/>
            <person name="Kibler R."/>
            <person name="Cooper P.J."/>
            <person name="Sandoval C."/>
            <person name="Crost E."/>
            <person name="Juge N."/>
            <person name="Bayer E.A."/>
            <person name="Flint H.J."/>
        </authorList>
    </citation>
    <scope>NUCLEOTIDE SEQUENCE [LARGE SCALE GENOMIC DNA]</scope>
    <source>
        <strain evidence="14">ATCC 27255</strain>
    </source>
</reference>
<name>A0A2N0UKX7_9FIRM</name>
<feature type="binding site" evidence="11 13">
    <location>
        <position position="222"/>
    </location>
    <ligand>
        <name>[2Fe-2S] cluster</name>
        <dbReference type="ChEBI" id="CHEBI:190135"/>
    </ligand>
</feature>
<evidence type="ECO:0000256" key="7">
    <source>
        <dbReference type="ARBA" id="ARBA00022975"/>
    </source>
</evidence>